<keyword evidence="6 13" id="KW-0436">Ligase</keyword>
<dbReference type="EC" id="6.1.1.10" evidence="3"/>
<dbReference type="Gene3D" id="3.40.50.620">
    <property type="entry name" value="HUPs"/>
    <property type="match status" value="1"/>
</dbReference>
<keyword evidence="10 13" id="KW-0030">Aminoacyl-tRNA synthetase</keyword>
<name>A0A3S3Q7Q2_9ACAR</name>
<dbReference type="InterPro" id="IPR014729">
    <property type="entry name" value="Rossmann-like_a/b/a_fold"/>
</dbReference>
<protein>
    <recommendedName>
        <fullName evidence="4">Methionine--tRNA ligase, cytoplasmic</fullName>
        <ecNumber evidence="3">6.1.1.10</ecNumber>
    </recommendedName>
    <alternativeName>
        <fullName evidence="11">Methionyl-tRNA synthetase</fullName>
    </alternativeName>
</protein>
<dbReference type="NCBIfam" id="NF001100">
    <property type="entry name" value="PRK00133.1"/>
    <property type="match status" value="1"/>
</dbReference>
<dbReference type="CDD" id="cd00814">
    <property type="entry name" value="MetRS_core"/>
    <property type="match status" value="1"/>
</dbReference>
<dbReference type="EMBL" id="NCKU01005201">
    <property type="protein sequence ID" value="RWS04885.1"/>
    <property type="molecule type" value="Genomic_DNA"/>
</dbReference>
<dbReference type="PANTHER" id="PTHR45765:SF1">
    <property type="entry name" value="METHIONINE--TRNA LIGASE, CYTOPLASMIC"/>
    <property type="match status" value="1"/>
</dbReference>
<evidence type="ECO:0000256" key="11">
    <source>
        <dbReference type="ARBA" id="ARBA00030904"/>
    </source>
</evidence>
<dbReference type="EMBL" id="NCKU01005046">
    <property type="protein sequence ID" value="RWS05078.1"/>
    <property type="molecule type" value="Genomic_DNA"/>
</dbReference>
<dbReference type="PROSITE" id="PS00178">
    <property type="entry name" value="AA_TRNA_LIGASE_I"/>
    <property type="match status" value="1"/>
</dbReference>
<evidence type="ECO:0000259" key="15">
    <source>
        <dbReference type="PROSITE" id="PS51185"/>
    </source>
</evidence>
<feature type="domain" description="WHEP-TRS" evidence="15">
    <location>
        <begin position="632"/>
        <end position="688"/>
    </location>
</feature>
<dbReference type="FunFam" id="2.20.28.20:FF:000001">
    <property type="entry name" value="Methionine--tRNA ligase"/>
    <property type="match status" value="1"/>
</dbReference>
<dbReference type="STRING" id="1965070.A0A3S3Q7Q2"/>
<dbReference type="PANTHER" id="PTHR45765">
    <property type="entry name" value="METHIONINE--TRNA LIGASE"/>
    <property type="match status" value="1"/>
</dbReference>
<dbReference type="InterPro" id="IPR014758">
    <property type="entry name" value="Met-tRNA_synth"/>
</dbReference>
<dbReference type="GO" id="GO:0005829">
    <property type="term" value="C:cytosol"/>
    <property type="evidence" value="ECO:0007669"/>
    <property type="project" value="TreeGrafter"/>
</dbReference>
<reference evidence="16" key="2">
    <citation type="submission" date="2018-11" db="EMBL/GenBank/DDBJ databases">
        <title>Trombidioid mite genomics.</title>
        <authorList>
            <person name="Dong X."/>
        </authorList>
    </citation>
    <scope>NUCLEOTIDE SEQUENCE</scope>
    <source>
        <strain evidence="16">UoL-WK</strain>
    </source>
</reference>
<dbReference type="Gene3D" id="2.20.28.20">
    <property type="entry name" value="Methionyl-tRNA synthetase, Zn-domain"/>
    <property type="match status" value="1"/>
</dbReference>
<dbReference type="InterPro" id="IPR029038">
    <property type="entry name" value="MetRS_Zn"/>
</dbReference>
<evidence type="ECO:0000256" key="2">
    <source>
        <dbReference type="ARBA" id="ARBA00005594"/>
    </source>
</evidence>
<accession>A0A3S3Q7Q2</accession>
<dbReference type="Pfam" id="PF09334">
    <property type="entry name" value="tRNA-synt_1g"/>
    <property type="match status" value="1"/>
</dbReference>
<dbReference type="Pfam" id="PF19303">
    <property type="entry name" value="Anticodon_3"/>
    <property type="match status" value="1"/>
</dbReference>
<dbReference type="SUPFAM" id="SSF47060">
    <property type="entry name" value="S15/NS1 RNA-binding domain"/>
    <property type="match status" value="1"/>
</dbReference>
<dbReference type="InterPro" id="IPR033911">
    <property type="entry name" value="MetRS_core"/>
</dbReference>
<dbReference type="InterPro" id="IPR015413">
    <property type="entry name" value="Methionyl/Leucyl_tRNA_Synth"/>
</dbReference>
<dbReference type="InterPro" id="IPR009068">
    <property type="entry name" value="uS15_NS1_RNA-bd_sf"/>
</dbReference>
<dbReference type="HAMAP" id="MF_00098">
    <property type="entry name" value="Met_tRNA_synth_type1"/>
    <property type="match status" value="1"/>
</dbReference>
<evidence type="ECO:0000256" key="4">
    <source>
        <dbReference type="ARBA" id="ARBA00018335"/>
    </source>
</evidence>
<dbReference type="SUPFAM" id="SSF47323">
    <property type="entry name" value="Anticodon-binding domain of a subclass of class I aminoacyl-tRNA synthetases"/>
    <property type="match status" value="1"/>
</dbReference>
<dbReference type="GO" id="GO:0004825">
    <property type="term" value="F:methionine-tRNA ligase activity"/>
    <property type="evidence" value="ECO:0007669"/>
    <property type="project" value="UniProtKB-EC"/>
</dbReference>
<evidence type="ECO:0000256" key="13">
    <source>
        <dbReference type="RuleBase" id="RU363039"/>
    </source>
</evidence>
<dbReference type="SUPFAM" id="SSF52374">
    <property type="entry name" value="Nucleotidylyl transferase"/>
    <property type="match status" value="1"/>
</dbReference>
<dbReference type="OrthoDB" id="5844513at2759"/>
<evidence type="ECO:0000313" key="16">
    <source>
        <dbReference type="EMBL" id="RWS04885.1"/>
    </source>
</evidence>
<evidence type="ECO:0000256" key="14">
    <source>
        <dbReference type="SAM" id="Coils"/>
    </source>
</evidence>
<keyword evidence="8 13" id="KW-0067">ATP-binding</keyword>
<keyword evidence="18" id="KW-1185">Reference proteome</keyword>
<evidence type="ECO:0000256" key="1">
    <source>
        <dbReference type="ARBA" id="ARBA00004496"/>
    </source>
</evidence>
<evidence type="ECO:0000313" key="18">
    <source>
        <dbReference type="Proteomes" id="UP000285301"/>
    </source>
</evidence>
<dbReference type="Gene3D" id="1.10.730.10">
    <property type="entry name" value="Isoleucyl-tRNA Synthetase, Domain 1"/>
    <property type="match status" value="1"/>
</dbReference>
<organism evidence="16 18">
    <name type="scientific">Dinothrombium tinctorium</name>
    <dbReference type="NCBI Taxonomy" id="1965070"/>
    <lineage>
        <taxon>Eukaryota</taxon>
        <taxon>Metazoa</taxon>
        <taxon>Ecdysozoa</taxon>
        <taxon>Arthropoda</taxon>
        <taxon>Chelicerata</taxon>
        <taxon>Arachnida</taxon>
        <taxon>Acari</taxon>
        <taxon>Acariformes</taxon>
        <taxon>Trombidiformes</taxon>
        <taxon>Prostigmata</taxon>
        <taxon>Anystina</taxon>
        <taxon>Parasitengona</taxon>
        <taxon>Trombidioidea</taxon>
        <taxon>Trombidiidae</taxon>
        <taxon>Dinothrombium</taxon>
    </lineage>
</organism>
<feature type="coiled-coil region" evidence="14">
    <location>
        <begin position="597"/>
        <end position="653"/>
    </location>
</feature>
<evidence type="ECO:0000256" key="5">
    <source>
        <dbReference type="ARBA" id="ARBA00022490"/>
    </source>
</evidence>
<dbReference type="SUPFAM" id="SSF57770">
    <property type="entry name" value="Methionyl-tRNA synthetase (MetRS), Zn-domain"/>
    <property type="match status" value="1"/>
</dbReference>
<dbReference type="PRINTS" id="PR01041">
    <property type="entry name" value="TRNASYNTHMET"/>
</dbReference>
<evidence type="ECO:0000256" key="9">
    <source>
        <dbReference type="ARBA" id="ARBA00022917"/>
    </source>
</evidence>
<dbReference type="CDD" id="cd07957">
    <property type="entry name" value="Anticodon_Ia_Met"/>
    <property type="match status" value="1"/>
</dbReference>
<dbReference type="InterPro" id="IPR023458">
    <property type="entry name" value="Met-tRNA_ligase_1"/>
</dbReference>
<dbReference type="Proteomes" id="UP000285301">
    <property type="component" value="Unassembled WGS sequence"/>
</dbReference>
<gene>
    <name evidence="16" type="ORF">B4U79_08538</name>
    <name evidence="17" type="ORF">B4U79_12907</name>
</gene>
<evidence type="ECO:0000256" key="7">
    <source>
        <dbReference type="ARBA" id="ARBA00022741"/>
    </source>
</evidence>
<keyword evidence="5" id="KW-0963">Cytoplasm</keyword>
<keyword evidence="9 13" id="KW-0648">Protein biosynthesis</keyword>
<dbReference type="GO" id="GO:0005524">
    <property type="term" value="F:ATP binding"/>
    <property type="evidence" value="ECO:0007669"/>
    <property type="project" value="UniProtKB-KW"/>
</dbReference>
<dbReference type="InterPro" id="IPR041872">
    <property type="entry name" value="Anticodon_Met"/>
</dbReference>
<dbReference type="Pfam" id="PF00458">
    <property type="entry name" value="WHEP-TRS"/>
    <property type="match status" value="1"/>
</dbReference>
<evidence type="ECO:0000256" key="10">
    <source>
        <dbReference type="ARBA" id="ARBA00023146"/>
    </source>
</evidence>
<dbReference type="InterPro" id="IPR009080">
    <property type="entry name" value="tRNAsynth_Ia_anticodon-bd"/>
</dbReference>
<dbReference type="InterPro" id="IPR001412">
    <property type="entry name" value="aa-tRNA-synth_I_CS"/>
</dbReference>
<comment type="similarity">
    <text evidence="2 13">Belongs to the class-I aminoacyl-tRNA synthetase family.</text>
</comment>
<dbReference type="NCBIfam" id="TIGR00398">
    <property type="entry name" value="metG"/>
    <property type="match status" value="1"/>
</dbReference>
<proteinExistence type="inferred from homology"/>
<evidence type="ECO:0000256" key="3">
    <source>
        <dbReference type="ARBA" id="ARBA00012838"/>
    </source>
</evidence>
<comment type="catalytic activity">
    <reaction evidence="12">
        <text>tRNA(Met) + L-methionine + ATP = L-methionyl-tRNA(Met) + AMP + diphosphate</text>
        <dbReference type="Rhea" id="RHEA:13481"/>
        <dbReference type="Rhea" id="RHEA-COMP:9667"/>
        <dbReference type="Rhea" id="RHEA-COMP:9698"/>
        <dbReference type="ChEBI" id="CHEBI:30616"/>
        <dbReference type="ChEBI" id="CHEBI:33019"/>
        <dbReference type="ChEBI" id="CHEBI:57844"/>
        <dbReference type="ChEBI" id="CHEBI:78442"/>
        <dbReference type="ChEBI" id="CHEBI:78530"/>
        <dbReference type="ChEBI" id="CHEBI:456215"/>
        <dbReference type="EC" id="6.1.1.10"/>
    </reaction>
</comment>
<comment type="caution">
    <text evidence="16">The sequence shown here is derived from an EMBL/GenBank/DDBJ whole genome shotgun (WGS) entry which is preliminary data.</text>
</comment>
<keyword evidence="7 13" id="KW-0547">Nucleotide-binding</keyword>
<evidence type="ECO:0000313" key="17">
    <source>
        <dbReference type="EMBL" id="RWS05078.1"/>
    </source>
</evidence>
<keyword evidence="14" id="KW-0175">Coiled coil</keyword>
<reference evidence="16 18" key="1">
    <citation type="journal article" date="2018" name="Gigascience">
        <title>Genomes of trombidid mites reveal novel predicted allergens and laterally-transferred genes associated with secondary metabolism.</title>
        <authorList>
            <person name="Dong X."/>
            <person name="Chaisiri K."/>
            <person name="Xia D."/>
            <person name="Armstrong S.D."/>
            <person name="Fang Y."/>
            <person name="Donnelly M.J."/>
            <person name="Kadowaki T."/>
            <person name="McGarry J.W."/>
            <person name="Darby A.C."/>
            <person name="Makepeace B.L."/>
        </authorList>
    </citation>
    <scope>NUCLEOTIDE SEQUENCE [LARGE SCALE GENOMIC DNA]</scope>
    <source>
        <strain evidence="16">UoL-WK</strain>
    </source>
</reference>
<dbReference type="GO" id="GO:0017101">
    <property type="term" value="C:aminoacyl-tRNA synthetase multienzyme complex"/>
    <property type="evidence" value="ECO:0007669"/>
    <property type="project" value="TreeGrafter"/>
</dbReference>
<evidence type="ECO:0000256" key="6">
    <source>
        <dbReference type="ARBA" id="ARBA00022598"/>
    </source>
</evidence>
<comment type="subcellular location">
    <subcellularLocation>
        <location evidence="1">Cytoplasm</location>
    </subcellularLocation>
</comment>
<dbReference type="InterPro" id="IPR000738">
    <property type="entry name" value="WHEP-TRS_dom"/>
</dbReference>
<dbReference type="Gene3D" id="1.10.287.10">
    <property type="entry name" value="S15/NS1, RNA-binding"/>
    <property type="match status" value="1"/>
</dbReference>
<dbReference type="GO" id="GO:0006431">
    <property type="term" value="P:methionyl-tRNA aminoacylation"/>
    <property type="evidence" value="ECO:0007669"/>
    <property type="project" value="InterPro"/>
</dbReference>
<dbReference type="PROSITE" id="PS51185">
    <property type="entry name" value="WHEP_TRS_2"/>
    <property type="match status" value="1"/>
</dbReference>
<evidence type="ECO:0000256" key="8">
    <source>
        <dbReference type="ARBA" id="ARBA00022840"/>
    </source>
</evidence>
<dbReference type="AlphaFoldDB" id="A0A3S3Q7Q2"/>
<evidence type="ECO:0000256" key="12">
    <source>
        <dbReference type="ARBA" id="ARBA00047364"/>
    </source>
</evidence>
<sequence length="692" mass="78874">MAESNCDQVFESEEIERALQIWHSSPAPCSPLASSASNDDKLPLLPVSGKRNVLITSALPYVNNVPHLGNIIGSVLSADVFARYCRLRGYNAIYMCGTDEYGTATETKALEDGITPEELCEKYHKVHSEVYKWFNISFDKFGRTSTPEQTEITQKLFWQVYNNGYCFEDSVEQLFCQNCQRFLADRYVEGTCPLCGYDDARGDQCDKCNKLVNSTELKHPRCKLCKVQNSEQQTTIIIKPSKHIFLDLPKIEAKLKEWFQRTTESSSCCWTQTAKAISNAWLKEGLNARCISRDLKWGTPVPLEGFTDKVFYVWFDAPIGYFSITANYTKDWEKWWKNPEQVELFQFMAKDNVPFHGIVFPATLLAANDKYTIVNHLSGVEYLNYEDTKFSKSRGVGIFGNDAKDTDIPSDIWRFYLLFIRPETQDSSFSWDDLMVKNNSELLNNLGNFVNRALLFIKNNFDGVVPKIDLKDDDKHLITLINREVKTYIELLEKVKLRDAIKPILNIGRLGNQHIQACKPWLLIKGTDEEKSRSASVMALCANISALLSILLQPYTPDTCVNLQNQLNICQTTLDTEGLRQYLKEGHRLGTPTPLFKKLEQKKIDELKKRYAGASEKKQDVKPTKPIDEKCTVEELSKMIDEQGDKIRKLKLSGAEKSVVTAAVQILNDYKHRRAALTGEPVQVSGQRKSKK</sequence>
<dbReference type="SMART" id="SM00991">
    <property type="entry name" value="WHEP-TRS"/>
    <property type="match status" value="1"/>
</dbReference>